<organism evidence="2 3">
    <name type="scientific">Photobacterium aphoticum</name>
    <dbReference type="NCBI Taxonomy" id="754436"/>
    <lineage>
        <taxon>Bacteria</taxon>
        <taxon>Pseudomonadati</taxon>
        <taxon>Pseudomonadota</taxon>
        <taxon>Gammaproteobacteria</taxon>
        <taxon>Vibrionales</taxon>
        <taxon>Vibrionaceae</taxon>
        <taxon>Photobacterium</taxon>
    </lineage>
</organism>
<feature type="domain" description="DUF7674" evidence="1">
    <location>
        <begin position="3"/>
        <end position="90"/>
    </location>
</feature>
<proteinExistence type="predicted"/>
<dbReference type="EMBL" id="BBMN01000002">
    <property type="protein sequence ID" value="GAL03528.1"/>
    <property type="molecule type" value="Genomic_DNA"/>
</dbReference>
<evidence type="ECO:0000259" key="1">
    <source>
        <dbReference type="Pfam" id="PF24722"/>
    </source>
</evidence>
<evidence type="ECO:0000313" key="3">
    <source>
        <dbReference type="Proteomes" id="UP000029227"/>
    </source>
</evidence>
<evidence type="ECO:0000313" key="2">
    <source>
        <dbReference type="EMBL" id="GAL03528.1"/>
    </source>
</evidence>
<dbReference type="InterPro" id="IPR056091">
    <property type="entry name" value="DUF7674"/>
</dbReference>
<accession>A0A090QMT5</accession>
<dbReference type="Proteomes" id="UP000029227">
    <property type="component" value="Unassembled WGS sequence"/>
</dbReference>
<reference evidence="2 3" key="1">
    <citation type="journal article" date="2014" name="Genome Announc.">
        <title>Draft Genome Sequences of Two Vibrionaceae Species, Vibrio ponticus C121 and Photobacterium aphoticum C119, Isolated as Coral Reef Microbiota.</title>
        <authorList>
            <person name="Al-saari N."/>
            <person name="Meirelles P.M."/>
            <person name="Mino S."/>
            <person name="Suda W."/>
            <person name="Oshima K."/>
            <person name="Hattori M."/>
            <person name="Ohkuma M."/>
            <person name="Thompson F.L."/>
            <person name="Gomez-Gil B."/>
            <person name="Sawabe T."/>
            <person name="Sawabe T."/>
        </authorList>
    </citation>
    <scope>NUCLEOTIDE SEQUENCE [LARGE SCALE GENOMIC DNA]</scope>
    <source>
        <strain evidence="2 3">JCM 19237</strain>
    </source>
</reference>
<gene>
    <name evidence="2" type="ORF">JCM19237_6422</name>
</gene>
<dbReference type="Pfam" id="PF24722">
    <property type="entry name" value="DUF7674"/>
    <property type="match status" value="1"/>
</dbReference>
<sequence>MYKEFNDQFPDVSNKANHIHMAYWGEINDDAYSWFASLATALNKEMIRQPPNKTHEAIFEFFRQHYLMGDAQTKNCIDVSLVENLFWQVPQNK</sequence>
<comment type="caution">
    <text evidence="2">The sequence shown here is derived from an EMBL/GenBank/DDBJ whole genome shotgun (WGS) entry which is preliminary data.</text>
</comment>
<protein>
    <recommendedName>
        <fullName evidence="1">DUF7674 domain-containing protein</fullName>
    </recommendedName>
</protein>
<name>A0A090QMT5_9GAMM</name>
<dbReference type="AlphaFoldDB" id="A0A090QMT5"/>